<dbReference type="CDD" id="cd12227">
    <property type="entry name" value="RRM_SCAF4_SCAF8"/>
    <property type="match status" value="1"/>
</dbReference>
<feature type="region of interest" description="Disordered" evidence="4">
    <location>
        <begin position="1247"/>
        <end position="1814"/>
    </location>
</feature>
<dbReference type="Pfam" id="PF04818">
    <property type="entry name" value="CID"/>
    <property type="match status" value="1"/>
</dbReference>
<dbReference type="InterPro" id="IPR000504">
    <property type="entry name" value="RRM_dom"/>
</dbReference>
<feature type="compositionally biased region" description="Basic and acidic residues" evidence="4">
    <location>
        <begin position="1087"/>
        <end position="1112"/>
    </location>
</feature>
<dbReference type="PANTHER" id="PTHR23140">
    <property type="entry name" value="RNA PROCESSING PROTEIN LD23810P"/>
    <property type="match status" value="1"/>
</dbReference>
<feature type="coiled-coil region" evidence="3">
    <location>
        <begin position="318"/>
        <end position="345"/>
    </location>
</feature>
<feature type="compositionally biased region" description="Basic and acidic residues" evidence="4">
    <location>
        <begin position="995"/>
        <end position="1019"/>
    </location>
</feature>
<proteinExistence type="predicted"/>
<dbReference type="PROSITE" id="PS51391">
    <property type="entry name" value="CID"/>
    <property type="match status" value="1"/>
</dbReference>
<feature type="region of interest" description="Disordered" evidence="4">
    <location>
        <begin position="599"/>
        <end position="682"/>
    </location>
</feature>
<dbReference type="InterPro" id="IPR008942">
    <property type="entry name" value="ENTH_VHS"/>
</dbReference>
<sequence length="1814" mass="202945">MDAVKAFNAELSGLYEVKPPISKAKMNSLTRGAIKAIKFYKHVVQSVEKFIQKCKPEYKVPGLYVIDSIVRQSRHQFGTEKDVFAPRFAKNMQTTFLNLLKCPPEDKSKVIRVLNLWQKNAVFPPEVIQPLFDLVDPNHPIHKEQSNGKFSTLCNNVSNISAVSKTSPSTAKNTPKDQKLFTTAKPIDPAWLAQTKMETANIVNANKLLGQVGSNQMDVSFLDQLQHLQQLLLKKQEAANETTQSSVKFDKKLLDFDYGEEEDDDVQVATSPKLSQVVMSQHNAITTATNNLESLGILLANPEVLRQLQTLQTLQNSTNTIQHEMEEKMRKLQQMKQQEEEFDKHLAQTVPNLPFASECELKPTDIMKTAPPPPPPPPPVPYGPMMMNPAMIMGQDMSQPPPGYHPPAMPFVSQPPPLIRPPMMPAMQNIVQPSPRIEEKSRSRERNDRKREDSRDRLSEEDREKERERRKRGLPPLVREKLSVCSTTLWVGHLSKLVHQEELSDTFGELGDIVSIDLISPRGCAFICMNRRQDAYRALTKLKNHKMQGKAITLAWAPGKGVKGKEWKDYWEVELGVSYIPWSKLNNISDHELELLEEGGMIDEDSMPPRLKGRRKRTPDSESTQSTSNAGSAIPTVSDGVIQQPPTSNASASSAPMVDTSQPPPIRPPTQTPLLPPPNQQLMMPPGFSMPPGMLSAMGLQMPPGLMPNVPIGVPPPNMQGLIGPPGMMQQMMQSQVNSPFGAGVGVGLLTQIPMPAPAAPSDKPNSTGMPHNVPPLGVPPPTSEPGMPNLPMMRQPYGMNMMQQMPPQPPSRQQQQQQQQPPLPHQQHPDDMDVDMEDAMPPPIIQHGKDGGNNNNNKPPSLSDQLLAAMKGNDRMDSDRDYGRDRDRDRDRRDRDRGGPGLGERDRNDRDNDRSRDRGRGRDRGGRDRGRRDSRDNRDRDDRRGERDRDGRDMRHSPMRQQDMMDKEVKKDTGPKPSLADRLRQLADGTLPLMDERIDRDMRGSRNDRERSYDDPQRRPPAIDGPPTPQQQPTTSQSQPGQGGPPSLLQQVTGVRRDGPPSLMDIPAKFPGAPDRPEFGGMSRDFGPRSAERDLLREFARGGPGLERDARGNFVPRGPRGPLDDFPDAPRSLLDRRFGPPDSLEFEARAALAAAGRPVDPVDFDMRLGGPPPPPPSSRDSDYGGDRAGTRGMVDDFDRKRFDFDMRRGNPADFDMARGIPDDFDMRGMPDDFDRRREFFLEAKYGHPGMLGPRGPRGPHPSMMGGPDAFRGRGPGKLTKNISTPPTIGPSMYHQRGMGPRGMRAGMRPPPFGPGGGPLSSRGGPPFDPRDGPPFDPRDGPPFDPRDGPDFFRGGPGFDEARGSRPFGPGGLPPPLLGGLGSDGNPAGPWRNDNGPPPLLPPGRLEGPGAPGGPGIPGGPESEEAARDPTVPGKDGGRDNGKEGKPSKRSSSSERERRRENRKSRWGNASPSSEVPEIQSDSSSNVIPSDFDSHNNGESREPTDAQPPQPPQEERQQQPPPPLDNWAEPQAPIQEDNVKSVDQHTDSQPQGGFEPRGEPDFKDYNAPQDRSEPEEPRQFEPPAQERHEPPPAERYESSPQESFEPPPQERFEPPPQERFEPPPQERFEPPPQESFEPPAQERFEEPPQERFEPPPQERFEERFEEPPRERFEPPPQERFEEPPQERFESPPQERFEPPPQERFDPPPQERFEPPPQEQQNFEPPAEERFEPPPQERFEPPPQERFEPPQERFDPPLPERFDPPLQEQHYEPPTDNHYEPPAHSPEKFEHEPPTCEKSAESEPPPQQQDESAES</sequence>
<protein>
    <recommendedName>
        <fullName evidence="9">RRM domain-containing protein</fullName>
    </recommendedName>
</protein>
<keyword evidence="1 2" id="KW-0694">RNA-binding</keyword>
<dbReference type="SMART" id="SM00360">
    <property type="entry name" value="RRM"/>
    <property type="match status" value="1"/>
</dbReference>
<dbReference type="SUPFAM" id="SSF48464">
    <property type="entry name" value="ENTH/VHS domain"/>
    <property type="match status" value="1"/>
</dbReference>
<evidence type="ECO:0000259" key="6">
    <source>
        <dbReference type="PROSITE" id="PS51391"/>
    </source>
</evidence>
<feature type="compositionally biased region" description="Basic and acidic residues" evidence="4">
    <location>
        <begin position="964"/>
        <end position="986"/>
    </location>
</feature>
<feature type="domain" description="CID" evidence="6">
    <location>
        <begin position="1"/>
        <end position="139"/>
    </location>
</feature>
<feature type="compositionally biased region" description="Basic and acidic residues" evidence="4">
    <location>
        <begin position="1537"/>
        <end position="1546"/>
    </location>
</feature>
<feature type="compositionally biased region" description="Basic and acidic residues" evidence="4">
    <location>
        <begin position="1608"/>
        <end position="1629"/>
    </location>
</feature>
<dbReference type="InterPro" id="IPR051485">
    <property type="entry name" value="SR-CTD_assoc_factor"/>
</dbReference>
<dbReference type="SMART" id="SM00582">
    <property type="entry name" value="RPR"/>
    <property type="match status" value="1"/>
</dbReference>
<feature type="compositionally biased region" description="Gly residues" evidence="4">
    <location>
        <begin position="1410"/>
        <end position="1419"/>
    </location>
</feature>
<feature type="compositionally biased region" description="Basic and acidic residues" evidence="4">
    <location>
        <begin position="1492"/>
        <end position="1504"/>
    </location>
</feature>
<dbReference type="EMBL" id="NNAY01000224">
    <property type="protein sequence ID" value="OXU29894.1"/>
    <property type="molecule type" value="Genomic_DNA"/>
</dbReference>
<dbReference type="Pfam" id="PF00076">
    <property type="entry name" value="RRM_1"/>
    <property type="match status" value="1"/>
</dbReference>
<feature type="compositionally biased region" description="Basic and acidic residues" evidence="4">
    <location>
        <begin position="1726"/>
        <end position="1800"/>
    </location>
</feature>
<feature type="compositionally biased region" description="Basic and acidic residues" evidence="4">
    <location>
        <begin position="1436"/>
        <end position="1460"/>
    </location>
</feature>
<accession>A0A232FGM3</accession>
<dbReference type="GO" id="GO:0003723">
    <property type="term" value="F:RNA binding"/>
    <property type="evidence" value="ECO:0007669"/>
    <property type="project" value="UniProtKB-UniRule"/>
</dbReference>
<keyword evidence="8" id="KW-1185">Reference proteome</keyword>
<dbReference type="OrthoDB" id="79367at2759"/>
<evidence type="ECO:0000256" key="2">
    <source>
        <dbReference type="PROSITE-ProRule" id="PRU00176"/>
    </source>
</evidence>
<feature type="compositionally biased region" description="Low complexity" evidence="4">
    <location>
        <begin position="1032"/>
        <end position="1052"/>
    </location>
</feature>
<feature type="compositionally biased region" description="Pro residues" evidence="4">
    <location>
        <begin position="773"/>
        <end position="784"/>
    </location>
</feature>
<dbReference type="Gene3D" id="1.25.40.90">
    <property type="match status" value="1"/>
</dbReference>
<dbReference type="Gene3D" id="3.30.70.330">
    <property type="match status" value="1"/>
</dbReference>
<feature type="compositionally biased region" description="Basic and acidic residues" evidence="4">
    <location>
        <begin position="436"/>
        <end position="467"/>
    </location>
</feature>
<keyword evidence="3" id="KW-0175">Coiled coil</keyword>
<evidence type="ECO:0000259" key="5">
    <source>
        <dbReference type="PROSITE" id="PS50102"/>
    </source>
</evidence>
<evidence type="ECO:0000256" key="3">
    <source>
        <dbReference type="SAM" id="Coils"/>
    </source>
</evidence>
<evidence type="ECO:0000256" key="1">
    <source>
        <dbReference type="ARBA" id="ARBA00022884"/>
    </source>
</evidence>
<comment type="caution">
    <text evidence="7">The sequence shown here is derived from an EMBL/GenBank/DDBJ whole genome shotgun (WGS) entry which is preliminary data.</text>
</comment>
<feature type="compositionally biased region" description="Basic and acidic residues" evidence="4">
    <location>
        <begin position="1556"/>
        <end position="1597"/>
    </location>
</feature>
<name>A0A232FGM3_9HYME</name>
<gene>
    <name evidence="7" type="ORF">TSAR_001057</name>
</gene>
<dbReference type="InterPro" id="IPR035979">
    <property type="entry name" value="RBD_domain_sf"/>
</dbReference>
<evidence type="ECO:0008006" key="9">
    <source>
        <dbReference type="Google" id="ProtNLM"/>
    </source>
</evidence>
<dbReference type="STRING" id="543379.A0A232FGM3"/>
<dbReference type="PROSITE" id="PS50102">
    <property type="entry name" value="RRM"/>
    <property type="match status" value="1"/>
</dbReference>
<dbReference type="GO" id="GO:0005634">
    <property type="term" value="C:nucleus"/>
    <property type="evidence" value="ECO:0007669"/>
    <property type="project" value="TreeGrafter"/>
</dbReference>
<feature type="compositionally biased region" description="Low complexity" evidence="4">
    <location>
        <begin position="1247"/>
        <end position="1268"/>
    </location>
</feature>
<feature type="compositionally biased region" description="Basic and acidic residues" evidence="4">
    <location>
        <begin position="873"/>
        <end position="957"/>
    </location>
</feature>
<dbReference type="Proteomes" id="UP000215335">
    <property type="component" value="Unassembled WGS sequence"/>
</dbReference>
<feature type="compositionally biased region" description="Pro residues" evidence="4">
    <location>
        <begin position="662"/>
        <end position="679"/>
    </location>
</feature>
<evidence type="ECO:0000313" key="8">
    <source>
        <dbReference type="Proteomes" id="UP000215335"/>
    </source>
</evidence>
<feature type="compositionally biased region" description="Basic and acidic residues" evidence="4">
    <location>
        <begin position="1640"/>
        <end position="1713"/>
    </location>
</feature>
<feature type="region of interest" description="Disordered" evidence="4">
    <location>
        <begin position="431"/>
        <end position="471"/>
    </location>
</feature>
<dbReference type="SUPFAM" id="SSF54928">
    <property type="entry name" value="RNA-binding domain, RBD"/>
    <property type="match status" value="1"/>
</dbReference>
<feature type="region of interest" description="Disordered" evidence="4">
    <location>
        <begin position="756"/>
        <end position="1141"/>
    </location>
</feature>
<evidence type="ECO:0000313" key="7">
    <source>
        <dbReference type="EMBL" id="OXU29894.1"/>
    </source>
</evidence>
<feature type="compositionally biased region" description="Basic and acidic residues" evidence="4">
    <location>
        <begin position="1329"/>
        <end position="1351"/>
    </location>
</feature>
<evidence type="ECO:0000256" key="4">
    <source>
        <dbReference type="SAM" id="MobiDB-lite"/>
    </source>
</evidence>
<feature type="compositionally biased region" description="Low complexity" evidence="4">
    <location>
        <begin position="796"/>
        <end position="821"/>
    </location>
</feature>
<dbReference type="InterPro" id="IPR006569">
    <property type="entry name" value="CID_dom"/>
</dbReference>
<dbReference type="PANTHER" id="PTHR23140:SF4">
    <property type="entry name" value="PROTEIN CBR-NRD-1"/>
    <property type="match status" value="1"/>
</dbReference>
<feature type="compositionally biased region" description="Basic and acidic residues" evidence="4">
    <location>
        <begin position="1180"/>
        <end position="1211"/>
    </location>
</feature>
<feature type="region of interest" description="Disordered" evidence="4">
    <location>
        <begin position="1161"/>
        <end position="1227"/>
    </location>
</feature>
<dbReference type="FunFam" id="1.25.40.90:FF:000004">
    <property type="entry name" value="splicing factor, arginine/serine-rich 15"/>
    <property type="match status" value="1"/>
</dbReference>
<feature type="compositionally biased region" description="Low complexity" evidence="4">
    <location>
        <begin position="1297"/>
        <end position="1308"/>
    </location>
</feature>
<feature type="compositionally biased region" description="Polar residues" evidence="4">
    <location>
        <begin position="621"/>
        <end position="631"/>
    </location>
</feature>
<dbReference type="InterPro" id="IPR012677">
    <property type="entry name" value="Nucleotide-bd_a/b_plait_sf"/>
</dbReference>
<organism evidence="7 8">
    <name type="scientific">Trichomalopsis sarcophagae</name>
    <dbReference type="NCBI Taxonomy" id="543379"/>
    <lineage>
        <taxon>Eukaryota</taxon>
        <taxon>Metazoa</taxon>
        <taxon>Ecdysozoa</taxon>
        <taxon>Arthropoda</taxon>
        <taxon>Hexapoda</taxon>
        <taxon>Insecta</taxon>
        <taxon>Pterygota</taxon>
        <taxon>Neoptera</taxon>
        <taxon>Endopterygota</taxon>
        <taxon>Hymenoptera</taxon>
        <taxon>Apocrita</taxon>
        <taxon>Proctotrupomorpha</taxon>
        <taxon>Chalcidoidea</taxon>
        <taxon>Pteromalidae</taxon>
        <taxon>Pteromalinae</taxon>
        <taxon>Trichomalopsis</taxon>
    </lineage>
</organism>
<feature type="compositionally biased region" description="Polar residues" evidence="4">
    <location>
        <begin position="1468"/>
        <end position="1488"/>
    </location>
</feature>
<dbReference type="CDD" id="cd16983">
    <property type="entry name" value="CID_SCAF8_like"/>
    <property type="match status" value="1"/>
</dbReference>
<feature type="domain" description="RRM" evidence="5">
    <location>
        <begin position="487"/>
        <end position="559"/>
    </location>
</feature>
<reference evidence="7 8" key="1">
    <citation type="journal article" date="2017" name="Curr. Biol.">
        <title>The Evolution of Venom by Co-option of Single-Copy Genes.</title>
        <authorList>
            <person name="Martinson E.O."/>
            <person name="Mrinalini"/>
            <person name="Kelkar Y.D."/>
            <person name="Chang C.H."/>
            <person name="Werren J.H."/>
        </authorList>
    </citation>
    <scope>NUCLEOTIDE SEQUENCE [LARGE SCALE GENOMIC DNA]</scope>
    <source>
        <strain evidence="7 8">Alberta</strain>
        <tissue evidence="7">Whole body</tissue>
    </source>
</reference>